<organism evidence="2 3">
    <name type="scientific">Granulicella rosea</name>
    <dbReference type="NCBI Taxonomy" id="474952"/>
    <lineage>
        <taxon>Bacteria</taxon>
        <taxon>Pseudomonadati</taxon>
        <taxon>Acidobacteriota</taxon>
        <taxon>Terriglobia</taxon>
        <taxon>Terriglobales</taxon>
        <taxon>Acidobacteriaceae</taxon>
        <taxon>Granulicella</taxon>
    </lineage>
</organism>
<dbReference type="SUPFAM" id="SSF55729">
    <property type="entry name" value="Acyl-CoA N-acyltransferases (Nat)"/>
    <property type="match status" value="1"/>
</dbReference>
<evidence type="ECO:0000313" key="3">
    <source>
        <dbReference type="Proteomes" id="UP000198356"/>
    </source>
</evidence>
<dbReference type="InterPro" id="IPR016181">
    <property type="entry name" value="Acyl_CoA_acyltransferase"/>
</dbReference>
<dbReference type="PROSITE" id="PS51186">
    <property type="entry name" value="GNAT"/>
    <property type="match status" value="1"/>
</dbReference>
<sequence>MSLVLNCLEPAQETEFGDLVRLYEQAFPASERKPVEALRRMLATAAYHFFLAQEDGLTAGFAIVRVLDGGDAALLEYMAVAPERRGHGLGGRIVLAVAQAIGAPPAVLLIEVESDRVEGPEREQRSRRKRFYRSLGARELQELGWVMPPVAATPPPAMEMLAFASVSGSVSRGRLRRWLTGIYVEVYGQRADDPRIGAMLAGLPDEVPIL</sequence>
<keyword evidence="3" id="KW-1185">Reference proteome</keyword>
<evidence type="ECO:0000313" key="2">
    <source>
        <dbReference type="EMBL" id="SNT38841.1"/>
    </source>
</evidence>
<reference evidence="2 3" key="1">
    <citation type="submission" date="2017-06" db="EMBL/GenBank/DDBJ databases">
        <authorList>
            <person name="Kim H.J."/>
            <person name="Triplett B.A."/>
        </authorList>
    </citation>
    <scope>NUCLEOTIDE SEQUENCE [LARGE SCALE GENOMIC DNA]</scope>
    <source>
        <strain evidence="2 3">DSM 18704</strain>
    </source>
</reference>
<gene>
    <name evidence="2" type="ORF">SAMN05421770_11084</name>
</gene>
<dbReference type="Proteomes" id="UP000198356">
    <property type="component" value="Unassembled WGS sequence"/>
</dbReference>
<dbReference type="AlphaFoldDB" id="A0A239M876"/>
<protein>
    <submittedName>
        <fullName evidence="2">N-acetylglutamate synthase, GNAT family</fullName>
    </submittedName>
</protein>
<feature type="domain" description="N-acetyltransferase" evidence="1">
    <location>
        <begin position="6"/>
        <end position="165"/>
    </location>
</feature>
<dbReference type="CDD" id="cd04301">
    <property type="entry name" value="NAT_SF"/>
    <property type="match status" value="1"/>
</dbReference>
<dbReference type="OrthoDB" id="120618at2"/>
<dbReference type="EMBL" id="FZOU01000010">
    <property type="protein sequence ID" value="SNT38841.1"/>
    <property type="molecule type" value="Genomic_DNA"/>
</dbReference>
<accession>A0A239M876</accession>
<name>A0A239M876_9BACT</name>
<dbReference type="Gene3D" id="3.40.630.30">
    <property type="match status" value="1"/>
</dbReference>
<dbReference type="InterPro" id="IPR000182">
    <property type="entry name" value="GNAT_dom"/>
</dbReference>
<proteinExistence type="predicted"/>
<evidence type="ECO:0000259" key="1">
    <source>
        <dbReference type="PROSITE" id="PS51186"/>
    </source>
</evidence>
<dbReference type="RefSeq" id="WP_089410165.1">
    <property type="nucleotide sequence ID" value="NZ_FZOU01000010.1"/>
</dbReference>
<dbReference type="Pfam" id="PF13508">
    <property type="entry name" value="Acetyltransf_7"/>
    <property type="match status" value="1"/>
</dbReference>
<dbReference type="GO" id="GO:0016747">
    <property type="term" value="F:acyltransferase activity, transferring groups other than amino-acyl groups"/>
    <property type="evidence" value="ECO:0007669"/>
    <property type="project" value="InterPro"/>
</dbReference>